<dbReference type="RefSeq" id="XP_008187111.1">
    <property type="nucleotide sequence ID" value="XM_008188889.3"/>
</dbReference>
<dbReference type="Proteomes" id="UP000007819">
    <property type="component" value="Chromosome A2"/>
</dbReference>
<feature type="domain" description="LITAF" evidence="9">
    <location>
        <begin position="45"/>
        <end position="126"/>
    </location>
</feature>
<dbReference type="GeneID" id="100575671"/>
<evidence type="ECO:0000313" key="10">
    <source>
        <dbReference type="EMBL" id="BAH71937.1"/>
    </source>
</evidence>
<dbReference type="RefSeq" id="XP_008187110.1">
    <property type="nucleotide sequence ID" value="XM_008188888.3"/>
</dbReference>
<evidence type="ECO:0000256" key="4">
    <source>
        <dbReference type="ARBA" id="ARBA00005975"/>
    </source>
</evidence>
<dbReference type="GO" id="GO:0005765">
    <property type="term" value="C:lysosomal membrane"/>
    <property type="evidence" value="ECO:0007669"/>
    <property type="project" value="UniProtKB-SubCell"/>
</dbReference>
<dbReference type="EnsemblMetazoa" id="XM_029488965.1">
    <property type="protein sequence ID" value="XP_029344825.1"/>
    <property type="gene ID" value="GeneID_100575671"/>
</dbReference>
<evidence type="ECO:0000256" key="6">
    <source>
        <dbReference type="ARBA" id="ARBA00022833"/>
    </source>
</evidence>
<comment type="subcellular location">
    <subcellularLocation>
        <location evidence="2">Endosome membrane</location>
        <topology evidence="2">Peripheral membrane protein</topology>
    </subcellularLocation>
    <subcellularLocation>
        <location evidence="1">Late endosome membrane</location>
    </subcellularLocation>
    <subcellularLocation>
        <location evidence="3">Lysosome membrane</location>
        <topology evidence="3">Peripheral membrane protein</topology>
        <orientation evidence="3">Cytoplasmic side</orientation>
    </subcellularLocation>
</comment>
<dbReference type="Pfam" id="PF10601">
    <property type="entry name" value="zf-LITAF-like"/>
    <property type="match status" value="1"/>
</dbReference>
<dbReference type="EnsemblMetazoa" id="NM_001246128.2">
    <property type="protein sequence ID" value="NP_001233057.1"/>
    <property type="gene ID" value="GeneID_100575671"/>
</dbReference>
<protein>
    <submittedName>
        <fullName evidence="10">ACYPI46913 protein</fullName>
    </submittedName>
</protein>
<dbReference type="CTD" id="100575671"/>
<keyword evidence="8" id="KW-0812">Transmembrane</keyword>
<gene>
    <name evidence="10" type="primary">ACYPI46913</name>
    <name evidence="11" type="synonym">100575671</name>
</gene>
<keyword evidence="12" id="KW-1185">Reference proteome</keyword>
<dbReference type="PANTHER" id="PTHR23292:SF14">
    <property type="entry name" value="FI16615P1-RELATED"/>
    <property type="match status" value="1"/>
</dbReference>
<dbReference type="EMBL" id="AK341578">
    <property type="protein sequence ID" value="BAH71937.1"/>
    <property type="molecule type" value="mRNA"/>
</dbReference>
<reference evidence="10" key="1">
    <citation type="submission" date="2009-06" db="EMBL/GenBank/DDBJ databases">
        <title>A full-length cDNA resource of the pea aphid, Acyrthosiphon pisum.</title>
        <authorList>
            <person name="Shigenobu S."/>
            <person name="Nakabachi A."/>
            <person name="Richards S."/>
        </authorList>
    </citation>
    <scope>NUCLEOTIDE SEQUENCE</scope>
    <source>
        <strain evidence="10">LSR1</strain>
        <tissue evidence="10">Whole body</tissue>
    </source>
</reference>
<dbReference type="EnsemblMetazoa" id="XM_008188889.3">
    <property type="protein sequence ID" value="XP_008187111.1"/>
    <property type="gene ID" value="GeneID_100575671"/>
</dbReference>
<dbReference type="PANTHER" id="PTHR23292">
    <property type="entry name" value="LIPOPOLYSACCHARIDE-INDUCED TUMOR NECROSIS FACTOR-ALPHA FACTOR"/>
    <property type="match status" value="1"/>
</dbReference>
<keyword evidence="7 8" id="KW-0472">Membrane</keyword>
<evidence type="ECO:0000256" key="7">
    <source>
        <dbReference type="ARBA" id="ARBA00023136"/>
    </source>
</evidence>
<dbReference type="SMART" id="SM00714">
    <property type="entry name" value="LITAF"/>
    <property type="match status" value="1"/>
</dbReference>
<sequence length="126" mass="14201">MDPNNSKILPRENTPPPPYAESPGIFPATLLYTNDHTTQQQHFIPASIIIRPILGPNPVHMFCPTCRNYIITEIDESPTNEAYLCCMLMFIVGCIICSCLPFFMKSCQKVDHRCPQCASYLGTHKP</sequence>
<dbReference type="GO" id="GO:0031902">
    <property type="term" value="C:late endosome membrane"/>
    <property type="evidence" value="ECO:0007669"/>
    <property type="project" value="UniProtKB-SubCell"/>
</dbReference>
<dbReference type="GO" id="GO:0008270">
    <property type="term" value="F:zinc ion binding"/>
    <property type="evidence" value="ECO:0007669"/>
    <property type="project" value="TreeGrafter"/>
</dbReference>
<proteinExistence type="evidence at transcript level"/>
<dbReference type="RefSeq" id="XP_029344825.1">
    <property type="nucleotide sequence ID" value="XM_029488965.1"/>
</dbReference>
<keyword evidence="6" id="KW-0862">Zinc</keyword>
<dbReference type="HOGENOM" id="CLU_095549_3_3_1"/>
<dbReference type="EnsemblMetazoa" id="XM_008188888.3">
    <property type="protein sequence ID" value="XP_008187110.1"/>
    <property type="gene ID" value="GeneID_100575671"/>
</dbReference>
<reference evidence="12" key="2">
    <citation type="submission" date="2010-06" db="EMBL/GenBank/DDBJ databases">
        <authorList>
            <person name="Jiang H."/>
            <person name="Abraham K."/>
            <person name="Ali S."/>
            <person name="Alsbrooks S.L."/>
            <person name="Anim B.N."/>
            <person name="Anosike U.S."/>
            <person name="Attaway T."/>
            <person name="Bandaranaike D.P."/>
            <person name="Battles P.K."/>
            <person name="Bell S.N."/>
            <person name="Bell A.V."/>
            <person name="Beltran B."/>
            <person name="Bickham C."/>
            <person name="Bustamante Y."/>
            <person name="Caleb T."/>
            <person name="Canada A."/>
            <person name="Cardenas V."/>
            <person name="Carter K."/>
            <person name="Chacko J."/>
            <person name="Chandrabose M.N."/>
            <person name="Chavez D."/>
            <person name="Chavez A."/>
            <person name="Chen L."/>
            <person name="Chu H.-S."/>
            <person name="Claassen K.J."/>
            <person name="Cockrell R."/>
            <person name="Collins M."/>
            <person name="Cooper J.A."/>
            <person name="Cree A."/>
            <person name="Curry S.M."/>
            <person name="Da Y."/>
            <person name="Dao M.D."/>
            <person name="Das B."/>
            <person name="Davila M.-L."/>
            <person name="Davy-Carroll L."/>
            <person name="Denson S."/>
            <person name="Dinh H."/>
            <person name="Ebong V.E."/>
            <person name="Edwards J.R."/>
            <person name="Egan A."/>
            <person name="El-Daye J."/>
            <person name="Escobedo L."/>
            <person name="Fernandez S."/>
            <person name="Fernando P.R."/>
            <person name="Flagg N."/>
            <person name="Forbes L.D."/>
            <person name="Fowler R.G."/>
            <person name="Fu Q."/>
            <person name="Gabisi R.A."/>
            <person name="Ganer J."/>
            <person name="Garbino Pronczuk A."/>
            <person name="Garcia R.M."/>
            <person name="Garner T."/>
            <person name="Garrett T.E."/>
            <person name="Gonzalez D.A."/>
            <person name="Hamid H."/>
            <person name="Hawkins E.S."/>
            <person name="Hirani K."/>
            <person name="Hogues M.E."/>
            <person name="Hollins B."/>
            <person name="Hsiao C.-H."/>
            <person name="Jabil R."/>
            <person name="James M.L."/>
            <person name="Jhangiani S.N."/>
            <person name="Johnson B."/>
            <person name="Johnson Q."/>
            <person name="Joshi V."/>
            <person name="Kalu J.B."/>
            <person name="Kam C."/>
            <person name="Kashfia A."/>
            <person name="Keebler J."/>
            <person name="Kisamo H."/>
            <person name="Kovar C.L."/>
            <person name="Lago L.A."/>
            <person name="Lai C.-Y."/>
            <person name="Laidlaw J."/>
            <person name="Lara F."/>
            <person name="Le T.-K."/>
            <person name="Lee S.L."/>
            <person name="Legall F.H."/>
            <person name="Lemon S.J."/>
            <person name="Lewis L.R."/>
            <person name="Li B."/>
            <person name="Liu Y."/>
            <person name="Liu Y.-S."/>
            <person name="Lopez J."/>
            <person name="Lozado R.J."/>
            <person name="Lu J."/>
            <person name="Madu R.C."/>
            <person name="Maheshwari M."/>
            <person name="Maheshwari R."/>
            <person name="Malloy K."/>
            <person name="Martinez E."/>
            <person name="Mathew T."/>
            <person name="Mercado I.C."/>
            <person name="Mercado C."/>
            <person name="Meyer B."/>
            <person name="Montgomery K."/>
            <person name="Morgan M.B."/>
            <person name="Munidasa M."/>
            <person name="Nazareth L.V."/>
            <person name="Nelson J."/>
            <person name="Ng B.M."/>
            <person name="Nguyen N.B."/>
            <person name="Nguyen P.Q."/>
            <person name="Nguyen T."/>
            <person name="Obregon M."/>
            <person name="Okwuonu G.O."/>
            <person name="Onwere C.G."/>
            <person name="Orozco G."/>
            <person name="Parra A."/>
            <person name="Patel S."/>
            <person name="Patil S."/>
            <person name="Perez A."/>
            <person name="Perez Y."/>
            <person name="Pham C."/>
            <person name="Primus E.L."/>
            <person name="Pu L.-L."/>
            <person name="Puazo M."/>
            <person name="Qin X."/>
            <person name="Quiroz J.B."/>
            <person name="Reese J."/>
            <person name="Richards S."/>
            <person name="Rives C.M."/>
            <person name="Robberts R."/>
            <person name="Ruiz S.J."/>
            <person name="Ruiz M.J."/>
            <person name="Santibanez J."/>
            <person name="Schneider B.W."/>
            <person name="Sisson I."/>
            <person name="Smith M."/>
            <person name="Sodergren E."/>
            <person name="Song X.-Z."/>
            <person name="Song B.B."/>
            <person name="Summersgill H."/>
            <person name="Thelus R."/>
            <person name="Thornton R.D."/>
            <person name="Trejos Z.Y."/>
            <person name="Usmani K."/>
            <person name="Vattathil S."/>
            <person name="Villasana D."/>
            <person name="Walker D.L."/>
            <person name="Wang S."/>
            <person name="Wang K."/>
            <person name="White C.S."/>
            <person name="Williams A.C."/>
            <person name="Williamson J."/>
            <person name="Wilson K."/>
            <person name="Woghiren I.O."/>
            <person name="Woodworth J.R."/>
            <person name="Worley K.C."/>
            <person name="Wright R.A."/>
            <person name="Wu W."/>
            <person name="Young L."/>
            <person name="Zhang L."/>
            <person name="Zhang J."/>
            <person name="Zhu Y."/>
            <person name="Muzny D.M."/>
            <person name="Weinstock G."/>
            <person name="Gibbs R.A."/>
        </authorList>
    </citation>
    <scope>NUCLEOTIDE SEQUENCE [LARGE SCALE GENOMIC DNA]</scope>
    <source>
        <strain evidence="12">LSR1</strain>
    </source>
</reference>
<dbReference type="OrthoDB" id="5599753at2759"/>
<evidence type="ECO:0000256" key="1">
    <source>
        <dbReference type="ARBA" id="ARBA00004414"/>
    </source>
</evidence>
<evidence type="ECO:0000313" key="11">
    <source>
        <dbReference type="EnsemblMetazoa" id="NP_001233057.1"/>
    </source>
</evidence>
<keyword evidence="5" id="KW-0479">Metal-binding</keyword>
<dbReference type="RefSeq" id="NP_001233057.1">
    <property type="nucleotide sequence ID" value="NM_001246128.2"/>
</dbReference>
<organism evidence="10">
    <name type="scientific">Acyrthosiphon pisum</name>
    <name type="common">Pea aphid</name>
    <dbReference type="NCBI Taxonomy" id="7029"/>
    <lineage>
        <taxon>Eukaryota</taxon>
        <taxon>Metazoa</taxon>
        <taxon>Ecdysozoa</taxon>
        <taxon>Arthropoda</taxon>
        <taxon>Hexapoda</taxon>
        <taxon>Insecta</taxon>
        <taxon>Pterygota</taxon>
        <taxon>Neoptera</taxon>
        <taxon>Paraneoptera</taxon>
        <taxon>Hemiptera</taxon>
        <taxon>Sternorrhyncha</taxon>
        <taxon>Aphidomorpha</taxon>
        <taxon>Aphidoidea</taxon>
        <taxon>Aphididae</taxon>
        <taxon>Macrosiphini</taxon>
        <taxon>Acyrthosiphon</taxon>
    </lineage>
</organism>
<reference evidence="11" key="3">
    <citation type="submission" date="2022-06" db="UniProtKB">
        <authorList>
            <consortium name="EnsemblMetazoa"/>
        </authorList>
    </citation>
    <scope>IDENTIFICATION</scope>
</reference>
<dbReference type="FunCoup" id="C4WVL7">
    <property type="interactions" value="72"/>
</dbReference>
<evidence type="ECO:0000256" key="3">
    <source>
        <dbReference type="ARBA" id="ARBA00004630"/>
    </source>
</evidence>
<comment type="similarity">
    <text evidence="4">Belongs to the CDIP1/LITAF family.</text>
</comment>
<accession>J9LSD8</accession>
<dbReference type="InterPro" id="IPR037519">
    <property type="entry name" value="LITAF_fam"/>
</dbReference>
<dbReference type="AlphaFoldDB" id="C4WVL7"/>
<name>C4WVL7_ACYPI</name>
<feature type="transmembrane region" description="Helical" evidence="8">
    <location>
        <begin position="82"/>
        <end position="103"/>
    </location>
</feature>
<evidence type="ECO:0000256" key="5">
    <source>
        <dbReference type="ARBA" id="ARBA00022723"/>
    </source>
</evidence>
<dbReference type="InterPro" id="IPR006629">
    <property type="entry name" value="LITAF"/>
</dbReference>
<accession>C4WVL7</accession>
<evidence type="ECO:0000259" key="9">
    <source>
        <dbReference type="PROSITE" id="PS51837"/>
    </source>
</evidence>
<dbReference type="PROSITE" id="PS51837">
    <property type="entry name" value="LITAF"/>
    <property type="match status" value="1"/>
</dbReference>
<dbReference type="eggNOG" id="KOG4440">
    <property type="taxonomic scope" value="Eukaryota"/>
</dbReference>
<keyword evidence="8" id="KW-1133">Transmembrane helix</keyword>
<evidence type="ECO:0000256" key="2">
    <source>
        <dbReference type="ARBA" id="ARBA00004481"/>
    </source>
</evidence>
<evidence type="ECO:0000313" key="12">
    <source>
        <dbReference type="Proteomes" id="UP000007819"/>
    </source>
</evidence>
<dbReference type="InParanoid" id="C4WVL7"/>
<evidence type="ECO:0000256" key="8">
    <source>
        <dbReference type="SAM" id="Phobius"/>
    </source>
</evidence>
<dbReference type="KEGG" id="api:100575671"/>